<feature type="domain" description="RNA polymerase sigma factor 70 region 4 type 2" evidence="6">
    <location>
        <begin position="106"/>
        <end position="158"/>
    </location>
</feature>
<dbReference type="GO" id="GO:0003677">
    <property type="term" value="F:DNA binding"/>
    <property type="evidence" value="ECO:0007669"/>
    <property type="project" value="InterPro"/>
</dbReference>
<protein>
    <recommendedName>
        <fullName evidence="10">RNA polymerase sigma factor</fullName>
    </recommendedName>
</protein>
<dbReference type="InterPro" id="IPR013324">
    <property type="entry name" value="RNA_pol_sigma_r3/r4-like"/>
</dbReference>
<feature type="domain" description="PhyR sigma2" evidence="7">
    <location>
        <begin position="9"/>
        <end position="61"/>
    </location>
</feature>
<keyword evidence="9" id="KW-1185">Reference proteome</keyword>
<gene>
    <name evidence="8" type="ORF">WH96_17285</name>
</gene>
<name>A0A0H2MFH6_9PROT</name>
<keyword evidence="2" id="KW-0805">Transcription regulation</keyword>
<dbReference type="RefSeq" id="WP_047765483.1">
    <property type="nucleotide sequence ID" value="NZ_LAQL01000014.1"/>
</dbReference>
<dbReference type="CDD" id="cd06171">
    <property type="entry name" value="Sigma70_r4"/>
    <property type="match status" value="1"/>
</dbReference>
<reference evidence="8 9" key="1">
    <citation type="submission" date="2015-03" db="EMBL/GenBank/DDBJ databases">
        <title>Genome Sequence of Kiloniella spongiae MEBiC09566, isolated from a marine sponge.</title>
        <authorList>
            <person name="Shao Z."/>
            <person name="Wang L."/>
            <person name="Li X."/>
        </authorList>
    </citation>
    <scope>NUCLEOTIDE SEQUENCE [LARGE SCALE GENOMIC DNA]</scope>
    <source>
        <strain evidence="8 9">MEBiC09566</strain>
    </source>
</reference>
<dbReference type="GO" id="GO:0016987">
    <property type="term" value="F:sigma factor activity"/>
    <property type="evidence" value="ECO:0007669"/>
    <property type="project" value="UniProtKB-KW"/>
</dbReference>
<evidence type="ECO:0000313" key="9">
    <source>
        <dbReference type="Proteomes" id="UP000035444"/>
    </source>
</evidence>
<dbReference type="Gene3D" id="1.10.1740.10">
    <property type="match status" value="1"/>
</dbReference>
<evidence type="ECO:0000256" key="3">
    <source>
        <dbReference type="ARBA" id="ARBA00023082"/>
    </source>
</evidence>
<comment type="similarity">
    <text evidence="1">Belongs to the sigma-70 factor family. ECF subfamily.</text>
</comment>
<comment type="caution">
    <text evidence="8">The sequence shown here is derived from an EMBL/GenBank/DDBJ whole genome shotgun (WGS) entry which is preliminary data.</text>
</comment>
<dbReference type="InterPro" id="IPR036388">
    <property type="entry name" value="WH-like_DNA-bd_sf"/>
</dbReference>
<evidence type="ECO:0000256" key="2">
    <source>
        <dbReference type="ARBA" id="ARBA00023015"/>
    </source>
</evidence>
<keyword evidence="3" id="KW-0731">Sigma factor</keyword>
<organism evidence="8 9">
    <name type="scientific">Kiloniella spongiae</name>
    <dbReference type="NCBI Taxonomy" id="1489064"/>
    <lineage>
        <taxon>Bacteria</taxon>
        <taxon>Pseudomonadati</taxon>
        <taxon>Pseudomonadota</taxon>
        <taxon>Alphaproteobacteria</taxon>
        <taxon>Rhodospirillales</taxon>
        <taxon>Kiloniellaceae</taxon>
        <taxon>Kiloniella</taxon>
    </lineage>
</organism>
<dbReference type="AlphaFoldDB" id="A0A0H2MFH6"/>
<dbReference type="Pfam" id="PF22029">
    <property type="entry name" value="PhyR_sigma2"/>
    <property type="match status" value="1"/>
</dbReference>
<feature type="region of interest" description="Disordered" evidence="5">
    <location>
        <begin position="158"/>
        <end position="185"/>
    </location>
</feature>
<dbReference type="InterPro" id="IPR013325">
    <property type="entry name" value="RNA_pol_sigma_r2"/>
</dbReference>
<evidence type="ECO:0000259" key="7">
    <source>
        <dbReference type="Pfam" id="PF22029"/>
    </source>
</evidence>
<sequence length="185" mass="21262">MDEFLDQLTKSIPFLRRYAYALVRDSSKADDLVQDCLERGLAKRSQWKGEGSLKSWLYRILSNIHINHYRQSKTNPIHSPAELTERTSMGLDTDMTSHQLDHLYLRDLDKAITRLPDDQKQVLLLVALEGLSYSEVSAITQVPLGTVMSRLSRAREALRKSTTPSPPTKEQHIRPQIKPNIRRVK</sequence>
<dbReference type="Gene3D" id="1.10.10.10">
    <property type="entry name" value="Winged helix-like DNA-binding domain superfamily/Winged helix DNA-binding domain"/>
    <property type="match status" value="1"/>
</dbReference>
<evidence type="ECO:0008006" key="10">
    <source>
        <dbReference type="Google" id="ProtNLM"/>
    </source>
</evidence>
<dbReference type="InterPro" id="IPR014284">
    <property type="entry name" value="RNA_pol_sigma-70_dom"/>
</dbReference>
<dbReference type="PANTHER" id="PTHR43133">
    <property type="entry name" value="RNA POLYMERASE ECF-TYPE SIGMA FACTO"/>
    <property type="match status" value="1"/>
</dbReference>
<dbReference type="PANTHER" id="PTHR43133:SF25">
    <property type="entry name" value="RNA POLYMERASE SIGMA FACTOR RFAY-RELATED"/>
    <property type="match status" value="1"/>
</dbReference>
<accession>A0A0H2MFH6</accession>
<dbReference type="OrthoDB" id="9797134at2"/>
<dbReference type="STRING" id="1489064.WH96_17285"/>
<proteinExistence type="inferred from homology"/>
<dbReference type="Pfam" id="PF08281">
    <property type="entry name" value="Sigma70_r4_2"/>
    <property type="match status" value="1"/>
</dbReference>
<evidence type="ECO:0000256" key="1">
    <source>
        <dbReference type="ARBA" id="ARBA00010641"/>
    </source>
</evidence>
<dbReference type="GO" id="GO:0006352">
    <property type="term" value="P:DNA-templated transcription initiation"/>
    <property type="evidence" value="ECO:0007669"/>
    <property type="project" value="InterPro"/>
</dbReference>
<dbReference type="InterPro" id="IPR013249">
    <property type="entry name" value="RNA_pol_sigma70_r4_t2"/>
</dbReference>
<dbReference type="NCBIfam" id="TIGR02937">
    <property type="entry name" value="sigma70-ECF"/>
    <property type="match status" value="1"/>
</dbReference>
<dbReference type="InterPro" id="IPR053866">
    <property type="entry name" value="PhyR_sigma2"/>
</dbReference>
<evidence type="ECO:0000313" key="8">
    <source>
        <dbReference type="EMBL" id="KLN59507.1"/>
    </source>
</evidence>
<dbReference type="InterPro" id="IPR039425">
    <property type="entry name" value="RNA_pol_sigma-70-like"/>
</dbReference>
<evidence type="ECO:0000259" key="6">
    <source>
        <dbReference type="Pfam" id="PF08281"/>
    </source>
</evidence>
<evidence type="ECO:0000256" key="5">
    <source>
        <dbReference type="SAM" id="MobiDB-lite"/>
    </source>
</evidence>
<dbReference type="Proteomes" id="UP000035444">
    <property type="component" value="Unassembled WGS sequence"/>
</dbReference>
<dbReference type="EMBL" id="LAQL01000014">
    <property type="protein sequence ID" value="KLN59507.1"/>
    <property type="molecule type" value="Genomic_DNA"/>
</dbReference>
<evidence type="ECO:0000256" key="4">
    <source>
        <dbReference type="ARBA" id="ARBA00023163"/>
    </source>
</evidence>
<dbReference type="SUPFAM" id="SSF88946">
    <property type="entry name" value="Sigma2 domain of RNA polymerase sigma factors"/>
    <property type="match status" value="1"/>
</dbReference>
<dbReference type="SUPFAM" id="SSF88659">
    <property type="entry name" value="Sigma3 and sigma4 domains of RNA polymerase sigma factors"/>
    <property type="match status" value="1"/>
</dbReference>
<keyword evidence="4" id="KW-0804">Transcription</keyword>